<evidence type="ECO:0000313" key="2">
    <source>
        <dbReference type="RefSeq" id="XP_022737756.1"/>
    </source>
</evidence>
<accession>A0A6P5YCI9</accession>
<proteinExistence type="predicted"/>
<keyword evidence="1" id="KW-1185">Reference proteome</keyword>
<dbReference type="AlphaFoldDB" id="A0A6P5YCI9"/>
<gene>
    <name evidence="2" type="primary">LOC111290629</name>
</gene>
<dbReference type="Proteomes" id="UP000515121">
    <property type="component" value="Unplaced"/>
</dbReference>
<organism evidence="1 2">
    <name type="scientific">Durio zibethinus</name>
    <name type="common">Durian</name>
    <dbReference type="NCBI Taxonomy" id="66656"/>
    <lineage>
        <taxon>Eukaryota</taxon>
        <taxon>Viridiplantae</taxon>
        <taxon>Streptophyta</taxon>
        <taxon>Embryophyta</taxon>
        <taxon>Tracheophyta</taxon>
        <taxon>Spermatophyta</taxon>
        <taxon>Magnoliopsida</taxon>
        <taxon>eudicotyledons</taxon>
        <taxon>Gunneridae</taxon>
        <taxon>Pentapetalae</taxon>
        <taxon>rosids</taxon>
        <taxon>malvids</taxon>
        <taxon>Malvales</taxon>
        <taxon>Malvaceae</taxon>
        <taxon>Helicteroideae</taxon>
        <taxon>Durio</taxon>
    </lineage>
</organism>
<reference evidence="2" key="1">
    <citation type="submission" date="2025-08" db="UniProtKB">
        <authorList>
            <consortium name="RefSeq"/>
        </authorList>
    </citation>
    <scope>IDENTIFICATION</scope>
    <source>
        <tissue evidence="2">Fruit stalk</tissue>
    </source>
</reference>
<dbReference type="GeneID" id="111290629"/>
<dbReference type="KEGG" id="dzi:111290629"/>
<dbReference type="RefSeq" id="XP_022737756.1">
    <property type="nucleotide sequence ID" value="XM_022882021.1"/>
</dbReference>
<sequence length="108" mass="12443">MLVRNMSRSRAVNVRKINPKVCTLKQGLCKVGHITYYGQCVLVNTVGAFCVVNFHYCLVHVEKGGWYWWIKQQNTHEDNSQMDEGEKNVEVVLQPSKVQQEIFALYPA</sequence>
<evidence type="ECO:0000313" key="1">
    <source>
        <dbReference type="Proteomes" id="UP000515121"/>
    </source>
</evidence>
<protein>
    <submittedName>
        <fullName evidence="2">Uncharacterized protein LOC111290629 isoform X1</fullName>
    </submittedName>
</protein>
<name>A0A6P5YCI9_DURZI</name>